<keyword evidence="3" id="KW-1185">Reference proteome</keyword>
<dbReference type="InterPro" id="IPR050229">
    <property type="entry name" value="GlpE_sulfurtransferase"/>
</dbReference>
<dbReference type="AlphaFoldDB" id="A0A643FAL0"/>
<reference evidence="2 3" key="1">
    <citation type="submission" date="2019-09" db="EMBL/GenBank/DDBJ databases">
        <title>Draft genome sequences of 48 bacterial type strains from the CCUG.</title>
        <authorList>
            <person name="Tunovic T."/>
            <person name="Pineiro-Iglesias B."/>
            <person name="Unosson C."/>
            <person name="Inganas E."/>
            <person name="Ohlen M."/>
            <person name="Cardew S."/>
            <person name="Jensie-Markopoulos S."/>
            <person name="Salva-Serra F."/>
            <person name="Jaen-Luchoro D."/>
            <person name="Karlsson R."/>
            <person name="Svensson-Stadler L."/>
            <person name="Chun J."/>
            <person name="Moore E."/>
        </authorList>
    </citation>
    <scope>NUCLEOTIDE SEQUENCE [LARGE SCALE GENOMIC DNA]</scope>
    <source>
        <strain evidence="2 3">CCUG 30977</strain>
    </source>
</reference>
<accession>A0A643FAL0</accession>
<comment type="caution">
    <text evidence="2">The sequence shown here is derived from an EMBL/GenBank/DDBJ whole genome shotgun (WGS) entry which is preliminary data.</text>
</comment>
<dbReference type="SMART" id="SM00450">
    <property type="entry name" value="RHOD"/>
    <property type="match status" value="1"/>
</dbReference>
<dbReference type="PANTHER" id="PTHR43031">
    <property type="entry name" value="FAD-DEPENDENT OXIDOREDUCTASE"/>
    <property type="match status" value="1"/>
</dbReference>
<proteinExistence type="predicted"/>
<sequence>MNRLHVQDLIPFTQAHAGVVLLDVREPWEVALAPLSVDGARTMSMPMGDVPARCSELDPQQPVVCFCHHGMRSAQVVAFLMHQGHRAVYNLEGGTDAWARQVDPAMPRY</sequence>
<organism evidence="2 3">
    <name type="scientific">Ideonella dechloratans</name>
    <dbReference type="NCBI Taxonomy" id="36863"/>
    <lineage>
        <taxon>Bacteria</taxon>
        <taxon>Pseudomonadati</taxon>
        <taxon>Pseudomonadota</taxon>
        <taxon>Betaproteobacteria</taxon>
        <taxon>Burkholderiales</taxon>
        <taxon>Sphaerotilaceae</taxon>
        <taxon>Ideonella</taxon>
    </lineage>
</organism>
<dbReference type="Gene3D" id="3.40.250.10">
    <property type="entry name" value="Rhodanese-like domain"/>
    <property type="match status" value="1"/>
</dbReference>
<evidence type="ECO:0000313" key="3">
    <source>
        <dbReference type="Proteomes" id="UP000430120"/>
    </source>
</evidence>
<dbReference type="RefSeq" id="WP_151124867.1">
    <property type="nucleotide sequence ID" value="NZ_CP088081.1"/>
</dbReference>
<feature type="domain" description="Rhodanese" evidence="1">
    <location>
        <begin position="15"/>
        <end position="107"/>
    </location>
</feature>
<dbReference type="InterPro" id="IPR001763">
    <property type="entry name" value="Rhodanese-like_dom"/>
</dbReference>
<dbReference type="EMBL" id="VZPB01000037">
    <property type="protein sequence ID" value="KAB0579511.1"/>
    <property type="molecule type" value="Genomic_DNA"/>
</dbReference>
<dbReference type="PANTHER" id="PTHR43031:SF17">
    <property type="entry name" value="SULFURTRANSFERASE YTWF-RELATED"/>
    <property type="match status" value="1"/>
</dbReference>
<evidence type="ECO:0000313" key="2">
    <source>
        <dbReference type="EMBL" id="KAB0579511.1"/>
    </source>
</evidence>
<name>A0A643FAL0_IDEDE</name>
<dbReference type="InterPro" id="IPR036873">
    <property type="entry name" value="Rhodanese-like_dom_sf"/>
</dbReference>
<gene>
    <name evidence="2" type="ORF">F7Q92_14685</name>
</gene>
<dbReference type="PROSITE" id="PS50206">
    <property type="entry name" value="RHODANESE_3"/>
    <property type="match status" value="1"/>
</dbReference>
<dbReference type="Pfam" id="PF00581">
    <property type="entry name" value="Rhodanese"/>
    <property type="match status" value="1"/>
</dbReference>
<evidence type="ECO:0000259" key="1">
    <source>
        <dbReference type="PROSITE" id="PS50206"/>
    </source>
</evidence>
<dbReference type="OrthoDB" id="9811849at2"/>
<keyword evidence="2" id="KW-0808">Transferase</keyword>
<dbReference type="Proteomes" id="UP000430120">
    <property type="component" value="Unassembled WGS sequence"/>
</dbReference>
<dbReference type="GO" id="GO:0016740">
    <property type="term" value="F:transferase activity"/>
    <property type="evidence" value="ECO:0007669"/>
    <property type="project" value="UniProtKB-KW"/>
</dbReference>
<protein>
    <submittedName>
        <fullName evidence="2">Sulfurtransferase</fullName>
    </submittedName>
</protein>
<dbReference type="SUPFAM" id="SSF52821">
    <property type="entry name" value="Rhodanese/Cell cycle control phosphatase"/>
    <property type="match status" value="1"/>
</dbReference>